<evidence type="ECO:0000313" key="3">
    <source>
        <dbReference type="Proteomes" id="UP001501237"/>
    </source>
</evidence>
<sequence length="447" mass="47242">MPSAAHKRLLSALVPALLVAGCSSGPGKDDARAAVGWADTAVNAVSKPVTGGGVTAVTGYKADGTLETAVYDVTSGKRLWAQPATMVGRLTGMGVQPPAVTDSLVVALEPQKTGKWNATLVARDAKTGTQQWTRPVDSTFGPVRCGVNVCMSEFTARKNARFVALDGATGEQLWKIPGIAEVEHADADQVVVFRMAKHPTLESRAAATGKGRWTYPVEKAVGTGVNLSGGWSFGRSGDLMLGYVAPYQAKKGKKLSAYGFFAVRLATGARVWARPKLLRVYPSASPAVSLITRQMLPNGGYGGFAQLDPATGRTTVEVPAVTPPKDAAWWLSFPADLSSIGFLSRDRAGTAFDLKSAKPADVKELRTWSFCTVDPAELKIKGQPAGFYPVAALCPYDLAAGRRSTKIGPPPSWYTGSVDGWRVWRDEKGALHGLKDAKGTSPGMYGS</sequence>
<evidence type="ECO:0000259" key="1">
    <source>
        <dbReference type="Pfam" id="PF13360"/>
    </source>
</evidence>
<dbReference type="Gene3D" id="2.130.10.10">
    <property type="entry name" value="YVTN repeat-like/Quinoprotein amine dehydrogenase"/>
    <property type="match status" value="2"/>
</dbReference>
<dbReference type="RefSeq" id="WP_344823247.1">
    <property type="nucleotide sequence ID" value="NZ_BAAAUV010000003.1"/>
</dbReference>
<dbReference type="SMART" id="SM00564">
    <property type="entry name" value="PQQ"/>
    <property type="match status" value="2"/>
</dbReference>
<dbReference type="PANTHER" id="PTHR34512">
    <property type="entry name" value="CELL SURFACE PROTEIN"/>
    <property type="match status" value="1"/>
</dbReference>
<keyword evidence="3" id="KW-1185">Reference proteome</keyword>
<evidence type="ECO:0000313" key="2">
    <source>
        <dbReference type="EMBL" id="GAA3200386.1"/>
    </source>
</evidence>
<proteinExistence type="predicted"/>
<protein>
    <submittedName>
        <fullName evidence="2">PQQ-binding-like beta-propeller repeat protein</fullName>
    </submittedName>
</protein>
<organism evidence="2 3">
    <name type="scientific">Actinocorallia longicatena</name>
    <dbReference type="NCBI Taxonomy" id="111803"/>
    <lineage>
        <taxon>Bacteria</taxon>
        <taxon>Bacillati</taxon>
        <taxon>Actinomycetota</taxon>
        <taxon>Actinomycetes</taxon>
        <taxon>Streptosporangiales</taxon>
        <taxon>Thermomonosporaceae</taxon>
        <taxon>Actinocorallia</taxon>
    </lineage>
</organism>
<dbReference type="Proteomes" id="UP001501237">
    <property type="component" value="Unassembled WGS sequence"/>
</dbReference>
<accession>A0ABP6Q736</accession>
<dbReference type="PANTHER" id="PTHR34512:SF30">
    <property type="entry name" value="OUTER MEMBRANE PROTEIN ASSEMBLY FACTOR BAMB"/>
    <property type="match status" value="1"/>
</dbReference>
<feature type="domain" description="Pyrrolo-quinoline quinone repeat" evidence="1">
    <location>
        <begin position="34"/>
        <end position="215"/>
    </location>
</feature>
<dbReference type="Pfam" id="PF13360">
    <property type="entry name" value="PQQ_2"/>
    <property type="match status" value="1"/>
</dbReference>
<reference evidence="3" key="1">
    <citation type="journal article" date="2019" name="Int. J. Syst. Evol. Microbiol.">
        <title>The Global Catalogue of Microorganisms (GCM) 10K type strain sequencing project: providing services to taxonomists for standard genome sequencing and annotation.</title>
        <authorList>
            <consortium name="The Broad Institute Genomics Platform"/>
            <consortium name="The Broad Institute Genome Sequencing Center for Infectious Disease"/>
            <person name="Wu L."/>
            <person name="Ma J."/>
        </authorList>
    </citation>
    <scope>NUCLEOTIDE SEQUENCE [LARGE SCALE GENOMIC DNA]</scope>
    <source>
        <strain evidence="3">JCM 9377</strain>
    </source>
</reference>
<dbReference type="InterPro" id="IPR011047">
    <property type="entry name" value="Quinoprotein_ADH-like_sf"/>
</dbReference>
<comment type="caution">
    <text evidence="2">The sequence shown here is derived from an EMBL/GenBank/DDBJ whole genome shotgun (WGS) entry which is preliminary data.</text>
</comment>
<dbReference type="SUPFAM" id="SSF50998">
    <property type="entry name" value="Quinoprotein alcohol dehydrogenase-like"/>
    <property type="match status" value="1"/>
</dbReference>
<dbReference type="EMBL" id="BAAAUV010000003">
    <property type="protein sequence ID" value="GAA3200386.1"/>
    <property type="molecule type" value="Genomic_DNA"/>
</dbReference>
<gene>
    <name evidence="2" type="ORF">GCM10010468_13020</name>
</gene>
<dbReference type="InterPro" id="IPR018391">
    <property type="entry name" value="PQQ_b-propeller_rpt"/>
</dbReference>
<dbReference type="InterPro" id="IPR002372">
    <property type="entry name" value="PQQ_rpt_dom"/>
</dbReference>
<dbReference type="InterPro" id="IPR015943">
    <property type="entry name" value="WD40/YVTN_repeat-like_dom_sf"/>
</dbReference>
<dbReference type="PROSITE" id="PS51257">
    <property type="entry name" value="PROKAR_LIPOPROTEIN"/>
    <property type="match status" value="1"/>
</dbReference>
<name>A0ABP6Q736_9ACTN</name>